<dbReference type="EMBL" id="BMAV01006310">
    <property type="protein sequence ID" value="GFY48071.1"/>
    <property type="molecule type" value="Genomic_DNA"/>
</dbReference>
<evidence type="ECO:0000256" key="1">
    <source>
        <dbReference type="SAM" id="MobiDB-lite"/>
    </source>
</evidence>
<accession>A0A8X6XA09</accession>
<evidence type="ECO:0000313" key="2">
    <source>
        <dbReference type="EMBL" id="GFY48071.1"/>
    </source>
</evidence>
<evidence type="ECO:0000313" key="3">
    <source>
        <dbReference type="Proteomes" id="UP000886998"/>
    </source>
</evidence>
<keyword evidence="3" id="KW-1185">Reference proteome</keyword>
<gene>
    <name evidence="2" type="ORF">TNIN_177771</name>
</gene>
<feature type="region of interest" description="Disordered" evidence="1">
    <location>
        <begin position="57"/>
        <end position="97"/>
    </location>
</feature>
<proteinExistence type="predicted"/>
<name>A0A8X6XA09_9ARAC</name>
<dbReference type="Proteomes" id="UP000886998">
    <property type="component" value="Unassembled WGS sequence"/>
</dbReference>
<dbReference type="AlphaFoldDB" id="A0A8X6XA09"/>
<reference evidence="2" key="1">
    <citation type="submission" date="2020-08" db="EMBL/GenBank/DDBJ databases">
        <title>Multicomponent nature underlies the extraordinary mechanical properties of spider dragline silk.</title>
        <authorList>
            <person name="Kono N."/>
            <person name="Nakamura H."/>
            <person name="Mori M."/>
            <person name="Yoshida Y."/>
            <person name="Ohtoshi R."/>
            <person name="Malay A.D."/>
            <person name="Moran D.A.P."/>
            <person name="Tomita M."/>
            <person name="Numata K."/>
            <person name="Arakawa K."/>
        </authorList>
    </citation>
    <scope>NUCLEOTIDE SEQUENCE</scope>
</reference>
<organism evidence="2 3">
    <name type="scientific">Trichonephila inaurata madagascariensis</name>
    <dbReference type="NCBI Taxonomy" id="2747483"/>
    <lineage>
        <taxon>Eukaryota</taxon>
        <taxon>Metazoa</taxon>
        <taxon>Ecdysozoa</taxon>
        <taxon>Arthropoda</taxon>
        <taxon>Chelicerata</taxon>
        <taxon>Arachnida</taxon>
        <taxon>Araneae</taxon>
        <taxon>Araneomorphae</taxon>
        <taxon>Entelegynae</taxon>
        <taxon>Araneoidea</taxon>
        <taxon>Nephilidae</taxon>
        <taxon>Trichonephila</taxon>
        <taxon>Trichonephila inaurata</taxon>
    </lineage>
</organism>
<protein>
    <submittedName>
        <fullName evidence="2">Uncharacterized protein</fullName>
    </submittedName>
</protein>
<feature type="compositionally biased region" description="Polar residues" evidence="1">
    <location>
        <begin position="81"/>
        <end position="90"/>
    </location>
</feature>
<comment type="caution">
    <text evidence="2">The sequence shown here is derived from an EMBL/GenBank/DDBJ whole genome shotgun (WGS) entry which is preliminary data.</text>
</comment>
<sequence length="116" mass="13016">MRYVPSASKTPTKYMQQSFTTATHITQWAVEHNTFNFYSKNMHEMRVTELSMRDSISSGSETILPPIMTSPRKSAKALSGTEASRQTAAKCTSPKGFPAWRDTILMRIFKPGASHN</sequence>